<dbReference type="SUPFAM" id="SSF53383">
    <property type="entry name" value="PLP-dependent transferases"/>
    <property type="match status" value="1"/>
</dbReference>
<dbReference type="PANTHER" id="PTHR30244">
    <property type="entry name" value="TRANSAMINASE"/>
    <property type="match status" value="1"/>
</dbReference>
<proteinExistence type="inferred from homology"/>
<evidence type="ECO:0000256" key="5">
    <source>
        <dbReference type="ARBA" id="ARBA00038398"/>
    </source>
</evidence>
<evidence type="ECO:0000256" key="1">
    <source>
        <dbReference type="ARBA" id="ARBA00001933"/>
    </source>
</evidence>
<reference evidence="8" key="1">
    <citation type="journal article" date="2019" name="Int. J. Syst. Evol. Microbiol.">
        <title>The Global Catalogue of Microorganisms (GCM) 10K type strain sequencing project: providing services to taxonomists for standard genome sequencing and annotation.</title>
        <authorList>
            <consortium name="The Broad Institute Genomics Platform"/>
            <consortium name="The Broad Institute Genome Sequencing Center for Infectious Disease"/>
            <person name="Wu L."/>
            <person name="Ma J."/>
        </authorList>
    </citation>
    <scope>NUCLEOTIDE SEQUENCE [LARGE SCALE GENOMIC DNA]</scope>
    <source>
        <strain evidence="8">JCM 4594</strain>
    </source>
</reference>
<dbReference type="InterPro" id="IPR000653">
    <property type="entry name" value="DegT/StrS_aminotransferase"/>
</dbReference>
<evidence type="ECO:0000313" key="7">
    <source>
        <dbReference type="EMBL" id="GGY58218.1"/>
    </source>
</evidence>
<comment type="cofactor">
    <cofactor evidence="1">
        <name>pyridoxal 5'-phosphate</name>
        <dbReference type="ChEBI" id="CHEBI:597326"/>
    </cofactor>
</comment>
<keyword evidence="2" id="KW-0032">Aminotransferase</keyword>
<comment type="caution">
    <text evidence="7">The sequence shown here is derived from an EMBL/GenBank/DDBJ whole genome shotgun (WGS) entry which is preliminary data.</text>
</comment>
<dbReference type="Pfam" id="PF01041">
    <property type="entry name" value="DegT_DnrJ_EryC1"/>
    <property type="match status" value="1"/>
</dbReference>
<evidence type="ECO:0000256" key="2">
    <source>
        <dbReference type="ARBA" id="ARBA00022576"/>
    </source>
</evidence>
<organism evidence="7 8">
    <name type="scientific">Streptomyces xanthochromogenes</name>
    <dbReference type="NCBI Taxonomy" id="67384"/>
    <lineage>
        <taxon>Bacteria</taxon>
        <taxon>Bacillati</taxon>
        <taxon>Actinomycetota</taxon>
        <taxon>Actinomycetes</taxon>
        <taxon>Kitasatosporales</taxon>
        <taxon>Streptomycetaceae</taxon>
        <taxon>Streptomyces</taxon>
    </lineage>
</organism>
<keyword evidence="4 6" id="KW-0663">Pyridoxal phosphate</keyword>
<evidence type="ECO:0000256" key="4">
    <source>
        <dbReference type="ARBA" id="ARBA00022898"/>
    </source>
</evidence>
<protein>
    <submittedName>
        <fullName evidence="7">8-amino-3,8-dideoxy-alpha-D-manno-octulosonate transaminase</fullName>
    </submittedName>
</protein>
<dbReference type="EMBL" id="BMUU01000013">
    <property type="protein sequence ID" value="GGY58218.1"/>
    <property type="molecule type" value="Genomic_DNA"/>
</dbReference>
<accession>A0ABQ3ALH2</accession>
<dbReference type="Gene3D" id="3.40.640.10">
    <property type="entry name" value="Type I PLP-dependent aspartate aminotransferase-like (Major domain)"/>
    <property type="match status" value="1"/>
</dbReference>
<dbReference type="GeneID" id="96294008"/>
<keyword evidence="3" id="KW-0808">Transferase</keyword>
<dbReference type="InterPro" id="IPR015424">
    <property type="entry name" value="PyrdxlP-dep_Trfase"/>
</dbReference>
<dbReference type="RefSeq" id="WP_190028780.1">
    <property type="nucleotide sequence ID" value="NZ_BMUU01000013.1"/>
</dbReference>
<evidence type="ECO:0000256" key="6">
    <source>
        <dbReference type="RuleBase" id="RU004508"/>
    </source>
</evidence>
<sequence length="415" mass="43836">MAGPGVSRIGPEEEAELLSVVRERELSRYRFDDHDGVAQPSKVSLFEQEFRALTGARHCLGMNSCTSALYAGLLAAGIGPGDEVIVPGYTFIASIAAVVHTGAEPVLAEIDEGLLLDPEDVAAKITSRTRAVIAVHMLGAPCDLDALDAVTREHGLLLVEDCAQAGGGTYRGRHLGTVGGFGAFSLNVFKTFTAGDGGVLLTDDAELYETAFALHDHGAAPLRLGVTDGPPLFGLNLRMHELTGALALAQVRKLPDILRTLRANRDRFADAIGDLPGVTRRKLHDPDGDCATVLGYTFASAAMADEVAAQLGTITLSRSGKHNYANMSQLRPDLVAPTDSAPRRPDRAVVRRSYPLGSLPRTDDLLSRSIVLSVGVVDSYLGSGVGIDVDADDDTIEAAARLFRTTVEDVAKAAS</sequence>
<keyword evidence="8" id="KW-1185">Reference proteome</keyword>
<dbReference type="InterPro" id="IPR015422">
    <property type="entry name" value="PyrdxlP-dep_Trfase_small"/>
</dbReference>
<evidence type="ECO:0000256" key="3">
    <source>
        <dbReference type="ARBA" id="ARBA00022679"/>
    </source>
</evidence>
<comment type="similarity">
    <text evidence="5">Belongs to the DegT/DnrJ/EryC1 family. L-glutamine:2-deoxy-scyllo-inosose/scyllo-inosose aminotransferase subfamily.</text>
</comment>
<dbReference type="CDD" id="cd00616">
    <property type="entry name" value="AHBA_syn"/>
    <property type="match status" value="1"/>
</dbReference>
<gene>
    <name evidence="7" type="primary">kdnA</name>
    <name evidence="7" type="ORF">GCM10010326_61050</name>
</gene>
<dbReference type="Proteomes" id="UP000600946">
    <property type="component" value="Unassembled WGS sequence"/>
</dbReference>
<dbReference type="PANTHER" id="PTHR30244:SF34">
    <property type="entry name" value="DTDP-4-AMINO-4,6-DIDEOXYGALACTOSE TRANSAMINASE"/>
    <property type="match status" value="1"/>
</dbReference>
<dbReference type="Gene3D" id="3.90.1150.10">
    <property type="entry name" value="Aspartate Aminotransferase, domain 1"/>
    <property type="match status" value="1"/>
</dbReference>
<dbReference type="InterPro" id="IPR015421">
    <property type="entry name" value="PyrdxlP-dep_Trfase_major"/>
</dbReference>
<evidence type="ECO:0000313" key="8">
    <source>
        <dbReference type="Proteomes" id="UP000600946"/>
    </source>
</evidence>
<name>A0ABQ3ALH2_9ACTN</name>